<keyword evidence="2" id="KW-1185">Reference proteome</keyword>
<comment type="caution">
    <text evidence="1">The sequence shown here is derived from an EMBL/GenBank/DDBJ whole genome shotgun (WGS) entry which is preliminary data.</text>
</comment>
<dbReference type="Proteomes" id="UP001064048">
    <property type="component" value="Chromosome 14"/>
</dbReference>
<evidence type="ECO:0000313" key="1">
    <source>
        <dbReference type="EMBL" id="KAI8419889.1"/>
    </source>
</evidence>
<feature type="non-terminal residue" evidence="1">
    <location>
        <position position="324"/>
    </location>
</feature>
<organism evidence="1 2">
    <name type="scientific">Choristoneura fumiferana</name>
    <name type="common">Spruce budworm moth</name>
    <name type="synonym">Archips fumiferana</name>
    <dbReference type="NCBI Taxonomy" id="7141"/>
    <lineage>
        <taxon>Eukaryota</taxon>
        <taxon>Metazoa</taxon>
        <taxon>Ecdysozoa</taxon>
        <taxon>Arthropoda</taxon>
        <taxon>Hexapoda</taxon>
        <taxon>Insecta</taxon>
        <taxon>Pterygota</taxon>
        <taxon>Neoptera</taxon>
        <taxon>Endopterygota</taxon>
        <taxon>Lepidoptera</taxon>
        <taxon>Glossata</taxon>
        <taxon>Ditrysia</taxon>
        <taxon>Tortricoidea</taxon>
        <taxon>Tortricidae</taxon>
        <taxon>Tortricinae</taxon>
        <taxon>Choristoneura</taxon>
    </lineage>
</organism>
<accession>A0ACC0J716</accession>
<name>A0ACC0J716_CHOFU</name>
<protein>
    <submittedName>
        <fullName evidence="1">Uncharacterized protein</fullName>
    </submittedName>
</protein>
<reference evidence="1 2" key="1">
    <citation type="journal article" date="2022" name="Genome Biol. Evol.">
        <title>The Spruce Budworm Genome: Reconstructing the Evolutionary History of Antifreeze Proteins.</title>
        <authorList>
            <person name="Beliveau C."/>
            <person name="Gagne P."/>
            <person name="Picq S."/>
            <person name="Vernygora O."/>
            <person name="Keeling C.I."/>
            <person name="Pinkney K."/>
            <person name="Doucet D."/>
            <person name="Wen F."/>
            <person name="Johnston J.S."/>
            <person name="Maaroufi H."/>
            <person name="Boyle B."/>
            <person name="Laroche J."/>
            <person name="Dewar K."/>
            <person name="Juretic N."/>
            <person name="Blackburn G."/>
            <person name="Nisole A."/>
            <person name="Brunet B."/>
            <person name="Brandao M."/>
            <person name="Lumley L."/>
            <person name="Duan J."/>
            <person name="Quan G."/>
            <person name="Lucarotti C.J."/>
            <person name="Roe A.D."/>
            <person name="Sperling F.A.H."/>
            <person name="Levesque R.C."/>
            <person name="Cusson M."/>
        </authorList>
    </citation>
    <scope>NUCLEOTIDE SEQUENCE [LARGE SCALE GENOMIC DNA]</scope>
    <source>
        <strain evidence="1">Glfc:IPQL:Cfum</strain>
    </source>
</reference>
<sequence>MKKWGRLIYNKTLVIKFFIHFTSPIMPEVQMEEVRRFMKECLEATGVPGTEATEHAALLLQADCTGHYSHGLNRLEFYVKDLETGATNPKGEPRILKETAATAWVDGGDGLGATVGNFCMDLAIKKAKESGIGWVAAKGSNHFGMAGWWAQRAEKSGYIGMAFTNSSPLLVPTRSKDGALGTNPIAMAAPASGGDSILVDMSSSAVAMGKIHEGKPLPPGWAMGPDGKMTHDPQVAFDSGRLYPLGGVEETSGYKGYCLSAMNEVFCSSLSGAKASHQRPWDETRPGEHPNLGQVFVAIDPGCFAPGFGERLADCLQHWRNLPP</sequence>
<evidence type="ECO:0000313" key="2">
    <source>
        <dbReference type="Proteomes" id="UP001064048"/>
    </source>
</evidence>
<dbReference type="EMBL" id="CM046114">
    <property type="protein sequence ID" value="KAI8419889.1"/>
    <property type="molecule type" value="Genomic_DNA"/>
</dbReference>
<gene>
    <name evidence="1" type="ORF">MSG28_008514</name>
</gene>
<proteinExistence type="predicted"/>